<comment type="caution">
    <text evidence="1">The sequence shown here is derived from an EMBL/GenBank/DDBJ whole genome shotgun (WGS) entry which is preliminary data.</text>
</comment>
<name>A0A4Q7Y220_9ACTN</name>
<protein>
    <submittedName>
        <fullName evidence="1">Uncharacterized protein</fullName>
    </submittedName>
</protein>
<sequence>MLFLPVVALCGGGEDPTLLYNGAWVKFFLA</sequence>
<dbReference type="AlphaFoldDB" id="A0A4Q7Y220"/>
<proteinExistence type="predicted"/>
<accession>A0A4Q7Y220</accession>
<keyword evidence="2" id="KW-1185">Reference proteome</keyword>
<gene>
    <name evidence="1" type="ORF">BKA19_0167</name>
</gene>
<evidence type="ECO:0000313" key="1">
    <source>
        <dbReference type="EMBL" id="RZU30548.1"/>
    </source>
</evidence>
<organism evidence="1 2">
    <name type="scientific">Blastococcus saxobsidens</name>
    <dbReference type="NCBI Taxonomy" id="138336"/>
    <lineage>
        <taxon>Bacteria</taxon>
        <taxon>Bacillati</taxon>
        <taxon>Actinomycetota</taxon>
        <taxon>Actinomycetes</taxon>
        <taxon>Geodermatophilales</taxon>
        <taxon>Geodermatophilaceae</taxon>
        <taxon>Blastococcus</taxon>
    </lineage>
</organism>
<evidence type="ECO:0000313" key="2">
    <source>
        <dbReference type="Proteomes" id="UP000292507"/>
    </source>
</evidence>
<reference evidence="1 2" key="1">
    <citation type="submission" date="2019-02" db="EMBL/GenBank/DDBJ databases">
        <title>Sequencing the genomes of 1000 actinobacteria strains.</title>
        <authorList>
            <person name="Klenk H.-P."/>
        </authorList>
    </citation>
    <scope>NUCLEOTIDE SEQUENCE [LARGE SCALE GENOMIC DNA]</scope>
    <source>
        <strain evidence="1 2">DSM 44509</strain>
    </source>
</reference>
<dbReference type="EMBL" id="SHKV01000001">
    <property type="protein sequence ID" value="RZU30548.1"/>
    <property type="molecule type" value="Genomic_DNA"/>
</dbReference>
<dbReference type="Proteomes" id="UP000292507">
    <property type="component" value="Unassembled WGS sequence"/>
</dbReference>